<organism evidence="2 3">
    <name type="scientific">Rufibacter tibetensis</name>
    <dbReference type="NCBI Taxonomy" id="512763"/>
    <lineage>
        <taxon>Bacteria</taxon>
        <taxon>Pseudomonadati</taxon>
        <taxon>Bacteroidota</taxon>
        <taxon>Cytophagia</taxon>
        <taxon>Cytophagales</taxon>
        <taxon>Hymenobacteraceae</taxon>
        <taxon>Rufibacter</taxon>
    </lineage>
</organism>
<name>A0A0P0C903_9BACT</name>
<dbReference type="PATRIC" id="fig|512763.3.peg.4761"/>
<keyword evidence="1" id="KW-1133">Transmembrane helix</keyword>
<dbReference type="AlphaFoldDB" id="A0A0P0C903"/>
<keyword evidence="1" id="KW-0472">Membrane</keyword>
<sequence>MEGVQETIITIVQILFSIILVIGLIRVVMKFINGAPDALSSLGWLVGGVILWFGFQFFKDDLVGTVGGEGGVR</sequence>
<keyword evidence="1" id="KW-0812">Transmembrane</keyword>
<evidence type="ECO:0000313" key="3">
    <source>
        <dbReference type="Proteomes" id="UP000061382"/>
    </source>
</evidence>
<gene>
    <name evidence="2" type="ORF">DC20_21650</name>
</gene>
<dbReference type="EMBL" id="CP012644">
    <property type="protein sequence ID" value="ALJ01762.1"/>
    <property type="molecule type" value="Genomic_DNA"/>
</dbReference>
<evidence type="ECO:0000313" key="2">
    <source>
        <dbReference type="EMBL" id="ALJ01762.1"/>
    </source>
</evidence>
<feature type="transmembrane region" description="Helical" evidence="1">
    <location>
        <begin position="6"/>
        <end position="29"/>
    </location>
</feature>
<protein>
    <submittedName>
        <fullName evidence="2">Uncharacterized protein</fullName>
    </submittedName>
</protein>
<reference evidence="2 3" key="1">
    <citation type="submission" date="2015-08" db="EMBL/GenBank/DDBJ databases">
        <title>Complete genome sequence of Rufibacter tibetensis strain 1351t, a radiation-resistant bacterium from tibet plateau.</title>
        <authorList>
            <person name="Dai J."/>
        </authorList>
    </citation>
    <scope>NUCLEOTIDE SEQUENCE [LARGE SCALE GENOMIC DNA]</scope>
    <source>
        <strain evidence="2 3">1351</strain>
        <plasmid evidence="2 3">1</plasmid>
    </source>
</reference>
<feature type="transmembrane region" description="Helical" evidence="1">
    <location>
        <begin position="41"/>
        <end position="58"/>
    </location>
</feature>
<dbReference type="Proteomes" id="UP000061382">
    <property type="component" value="Plasmid 1"/>
</dbReference>
<geneLocation type="plasmid" evidence="2 3">
    <name>1</name>
</geneLocation>
<keyword evidence="2" id="KW-0614">Plasmid</keyword>
<dbReference type="KEGG" id="rti:DC20_21650"/>
<proteinExistence type="predicted"/>
<evidence type="ECO:0000256" key="1">
    <source>
        <dbReference type="SAM" id="Phobius"/>
    </source>
</evidence>
<keyword evidence="3" id="KW-1185">Reference proteome</keyword>
<accession>A0A0P0C903</accession>